<proteinExistence type="predicted"/>
<dbReference type="PROSITE" id="PS51257">
    <property type="entry name" value="PROKAR_LIPOPROTEIN"/>
    <property type="match status" value="1"/>
</dbReference>
<evidence type="ECO:0000313" key="3">
    <source>
        <dbReference type="EMBL" id="GLK02923.1"/>
    </source>
</evidence>
<feature type="chain" id="PRO_5040769698" evidence="2">
    <location>
        <begin position="23"/>
        <end position="290"/>
    </location>
</feature>
<sequence length="290" mass="31338">MSARARAVRQIGVMSLAVLLLAACTPVDRESGSKSASPRSASADTAERTSLTQELPLPTTVVCNGHGFLDVTFEVDALLDPRPATELGPAAAAAVTRQDLGPNAKGVAFETLPEDWIIGEERADRVVLLRPQSSETVQYITLPADYEMRLFLIDPVKPVDASQWYPTFENTCAFELPLREDADNPVIALAADNSPEDSFIDIWVSDMTCRSGLSAEGRIEIVRLREFDDRIELAVAVAPPSDQPAAATCQGVAPTRYRVELAAALGERTVIDLSRIPAQRVPILVTRDVG</sequence>
<dbReference type="RefSeq" id="WP_204937743.1">
    <property type="nucleotide sequence ID" value="NZ_BAAAUM010000002.1"/>
</dbReference>
<dbReference type="EMBL" id="BSET01000002">
    <property type="protein sequence ID" value="GLK02923.1"/>
    <property type="molecule type" value="Genomic_DNA"/>
</dbReference>
<keyword evidence="2" id="KW-0732">Signal</keyword>
<feature type="region of interest" description="Disordered" evidence="1">
    <location>
        <begin position="29"/>
        <end position="51"/>
    </location>
</feature>
<reference evidence="3" key="1">
    <citation type="journal article" date="2014" name="Int. J. Syst. Evol. Microbiol.">
        <title>Complete genome sequence of Corynebacterium casei LMG S-19264T (=DSM 44701T), isolated from a smear-ripened cheese.</title>
        <authorList>
            <consortium name="US DOE Joint Genome Institute (JGI-PGF)"/>
            <person name="Walter F."/>
            <person name="Albersmeier A."/>
            <person name="Kalinowski J."/>
            <person name="Ruckert C."/>
        </authorList>
    </citation>
    <scope>NUCLEOTIDE SEQUENCE</scope>
    <source>
        <strain evidence="3">VKM Ac-1958</strain>
    </source>
</reference>
<dbReference type="AlphaFoldDB" id="A0A9W6HTY6"/>
<organism evidence="3 4">
    <name type="scientific">Microbacterium keratanolyticum</name>
    <dbReference type="NCBI Taxonomy" id="67574"/>
    <lineage>
        <taxon>Bacteria</taxon>
        <taxon>Bacillati</taxon>
        <taxon>Actinomycetota</taxon>
        <taxon>Actinomycetes</taxon>
        <taxon>Micrococcales</taxon>
        <taxon>Microbacteriaceae</taxon>
        <taxon>Microbacterium</taxon>
    </lineage>
</organism>
<evidence type="ECO:0000256" key="2">
    <source>
        <dbReference type="SAM" id="SignalP"/>
    </source>
</evidence>
<protein>
    <submittedName>
        <fullName evidence="3">Uncharacterized protein</fullName>
    </submittedName>
</protein>
<evidence type="ECO:0000313" key="4">
    <source>
        <dbReference type="Proteomes" id="UP001142325"/>
    </source>
</evidence>
<keyword evidence="4" id="KW-1185">Reference proteome</keyword>
<dbReference type="Proteomes" id="UP001142325">
    <property type="component" value="Unassembled WGS sequence"/>
</dbReference>
<name>A0A9W6HTY6_9MICO</name>
<comment type="caution">
    <text evidence="3">The sequence shown here is derived from an EMBL/GenBank/DDBJ whole genome shotgun (WGS) entry which is preliminary data.</text>
</comment>
<gene>
    <name evidence="3" type="ORF">GCM10017596_26380</name>
</gene>
<reference evidence="3" key="2">
    <citation type="submission" date="2023-01" db="EMBL/GenBank/DDBJ databases">
        <authorList>
            <person name="Sun Q."/>
            <person name="Evtushenko L."/>
        </authorList>
    </citation>
    <scope>NUCLEOTIDE SEQUENCE</scope>
    <source>
        <strain evidence="3">VKM Ac-1958</strain>
    </source>
</reference>
<accession>A0A9W6HTY6</accession>
<feature type="compositionally biased region" description="Low complexity" evidence="1">
    <location>
        <begin position="33"/>
        <end position="43"/>
    </location>
</feature>
<feature type="signal peptide" evidence="2">
    <location>
        <begin position="1"/>
        <end position="22"/>
    </location>
</feature>
<evidence type="ECO:0000256" key="1">
    <source>
        <dbReference type="SAM" id="MobiDB-lite"/>
    </source>
</evidence>